<gene>
    <name evidence="1" type="ORF">CAETHG_3783</name>
</gene>
<sequence>MIVSLAEAKEWLTVDYDDKDNDIQLLCDSAEAYLFNATGITFDNTNPLAKLYCRVLITDWFDNNGLMTDKVSEKARFSLQSIMLQLQYSYTVDTTTTTTGV</sequence>
<keyword evidence="2" id="KW-1185">Reference proteome</keyword>
<accession>A0ABM5NZ97</accession>
<dbReference type="Pfam" id="PF05135">
    <property type="entry name" value="Phage_connect_1"/>
    <property type="match status" value="1"/>
</dbReference>
<dbReference type="CDD" id="cd08054">
    <property type="entry name" value="gp6"/>
    <property type="match status" value="1"/>
</dbReference>
<dbReference type="InterPro" id="IPR006450">
    <property type="entry name" value="Phage_HK97_gp6-like"/>
</dbReference>
<proteinExistence type="predicted"/>
<reference evidence="2" key="1">
    <citation type="journal article" date="2014" name="Biotechnol. Biofuels">
        <title>Comparison of single-molecule sequencing and hybrid approaches for finishing the genome of Clostridium autoethanogenum and analysis of CRISPR systems in industrial relevant Clostridia.</title>
        <authorList>
            <person name="Brown S.D."/>
            <person name="Nagaraju S."/>
            <person name="Utturkar S."/>
            <person name="De Tissera S."/>
            <person name="Segovia S."/>
            <person name="Mitchell W."/>
            <person name="Land M.L."/>
            <person name="Dassanayake A."/>
            <person name="Kopke M."/>
        </authorList>
    </citation>
    <scope>NUCLEOTIDE SEQUENCE [LARGE SCALE GENOMIC DNA]</scope>
    <source>
        <strain evidence="2">DSM 10061</strain>
    </source>
</reference>
<organism evidence="1 2">
    <name type="scientific">Clostridium autoethanogenum DSM 10061</name>
    <dbReference type="NCBI Taxonomy" id="1341692"/>
    <lineage>
        <taxon>Bacteria</taxon>
        <taxon>Bacillati</taxon>
        <taxon>Bacillota</taxon>
        <taxon>Clostridia</taxon>
        <taxon>Eubacteriales</taxon>
        <taxon>Clostridiaceae</taxon>
        <taxon>Clostridium</taxon>
    </lineage>
</organism>
<evidence type="ECO:0000313" key="1">
    <source>
        <dbReference type="EMBL" id="AGY77984.1"/>
    </source>
</evidence>
<dbReference type="InterPro" id="IPR021146">
    <property type="entry name" value="Phage_gp6-like_head-tail"/>
</dbReference>
<protein>
    <submittedName>
        <fullName evidence="1">Head-tail connector protein</fullName>
    </submittedName>
</protein>
<dbReference type="RefSeq" id="WP_023163408.1">
    <property type="nucleotide sequence ID" value="NC_022592.1"/>
</dbReference>
<evidence type="ECO:0000313" key="2">
    <source>
        <dbReference type="Proteomes" id="UP000017590"/>
    </source>
</evidence>
<dbReference type="Gene3D" id="1.10.3230.30">
    <property type="entry name" value="Phage gp6-like head-tail connector protein"/>
    <property type="match status" value="1"/>
</dbReference>
<dbReference type="NCBIfam" id="TIGR01560">
    <property type="entry name" value="put_DNA_pack"/>
    <property type="match status" value="1"/>
</dbReference>
<dbReference type="Proteomes" id="UP000017590">
    <property type="component" value="Chromosome"/>
</dbReference>
<dbReference type="EMBL" id="CP006763">
    <property type="protein sequence ID" value="AGY77984.1"/>
    <property type="molecule type" value="Genomic_DNA"/>
</dbReference>
<name>A0ABM5NZ97_9CLOT</name>